<keyword evidence="4 9" id="KW-0645">Protease</keyword>
<evidence type="ECO:0000259" key="13">
    <source>
        <dbReference type="Pfam" id="PF02225"/>
    </source>
</evidence>
<protein>
    <submittedName>
        <fullName evidence="15">Minor extracellular protease vpr</fullName>
    </submittedName>
</protein>
<comment type="similarity">
    <text evidence="1 9 10">Belongs to the peptidase S8 family.</text>
</comment>
<keyword evidence="7 9" id="KW-0720">Serine protease</keyword>
<dbReference type="Gene3D" id="3.50.30.30">
    <property type="match status" value="1"/>
</dbReference>
<dbReference type="PRINTS" id="PR00723">
    <property type="entry name" value="SUBTILISIN"/>
</dbReference>
<feature type="active site" description="Charge relay system" evidence="8 9">
    <location>
        <position position="141"/>
    </location>
</feature>
<evidence type="ECO:0000256" key="8">
    <source>
        <dbReference type="PIRSR" id="PIRSR615500-1"/>
    </source>
</evidence>
<dbReference type="PROSITE" id="PS00136">
    <property type="entry name" value="SUBTILASE_ASP"/>
    <property type="match status" value="1"/>
</dbReference>
<keyword evidence="16" id="KW-1185">Reference proteome</keyword>
<dbReference type="PROSITE" id="PS00137">
    <property type="entry name" value="SUBTILASE_HIS"/>
    <property type="match status" value="1"/>
</dbReference>
<evidence type="ECO:0000313" key="15">
    <source>
        <dbReference type="EMBL" id="KAF2730617.1"/>
    </source>
</evidence>
<dbReference type="SUPFAM" id="SSF52025">
    <property type="entry name" value="PA domain"/>
    <property type="match status" value="1"/>
</dbReference>
<proteinExistence type="inferred from homology"/>
<dbReference type="InterPro" id="IPR022398">
    <property type="entry name" value="Peptidase_S8_His-AS"/>
</dbReference>
<dbReference type="InterPro" id="IPR015500">
    <property type="entry name" value="Peptidase_S8_subtilisin-rel"/>
</dbReference>
<keyword evidence="6 9" id="KW-0378">Hydrolase</keyword>
<dbReference type="InterPro" id="IPR023828">
    <property type="entry name" value="Peptidase_S8_Ser-AS"/>
</dbReference>
<feature type="domain" description="C5a peptidase/Subtilisin-like protease SBT2-like Fn3-like" evidence="14">
    <location>
        <begin position="592"/>
        <end position="711"/>
    </location>
</feature>
<feature type="domain" description="PA" evidence="13">
    <location>
        <begin position="360"/>
        <end position="435"/>
    </location>
</feature>
<dbReference type="Gene3D" id="3.40.50.200">
    <property type="entry name" value="Peptidase S8/S53 domain"/>
    <property type="match status" value="1"/>
</dbReference>
<evidence type="ECO:0000256" key="4">
    <source>
        <dbReference type="ARBA" id="ARBA00022670"/>
    </source>
</evidence>
<evidence type="ECO:0000259" key="12">
    <source>
        <dbReference type="Pfam" id="PF00082"/>
    </source>
</evidence>
<organism evidence="15 16">
    <name type="scientific">Polyplosphaeria fusca</name>
    <dbReference type="NCBI Taxonomy" id="682080"/>
    <lineage>
        <taxon>Eukaryota</taxon>
        <taxon>Fungi</taxon>
        <taxon>Dikarya</taxon>
        <taxon>Ascomycota</taxon>
        <taxon>Pezizomycotina</taxon>
        <taxon>Dothideomycetes</taxon>
        <taxon>Pleosporomycetidae</taxon>
        <taxon>Pleosporales</taxon>
        <taxon>Tetraplosphaeriaceae</taxon>
        <taxon>Polyplosphaeria</taxon>
    </lineage>
</organism>
<comment type="caution">
    <text evidence="15">The sequence shown here is derived from an EMBL/GenBank/DDBJ whole genome shotgun (WGS) entry which is preliminary data.</text>
</comment>
<gene>
    <name evidence="15" type="ORF">EJ04DRAFT_537114</name>
</gene>
<dbReference type="PROSITE" id="PS00138">
    <property type="entry name" value="SUBTILASE_SER"/>
    <property type="match status" value="1"/>
</dbReference>
<dbReference type="InterPro" id="IPR010435">
    <property type="entry name" value="C5a/SBT2-like_Fn3"/>
</dbReference>
<name>A0A9P4UW32_9PLEO</name>
<feature type="chain" id="PRO_5040215993" evidence="11">
    <location>
        <begin position="19"/>
        <end position="892"/>
    </location>
</feature>
<dbReference type="OrthoDB" id="10256524at2759"/>
<dbReference type="InterPro" id="IPR003137">
    <property type="entry name" value="PA_domain"/>
</dbReference>
<keyword evidence="2" id="KW-0134">Cell wall</keyword>
<feature type="active site" description="Charge relay system" evidence="8 9">
    <location>
        <position position="508"/>
    </location>
</feature>
<evidence type="ECO:0000256" key="3">
    <source>
        <dbReference type="ARBA" id="ARBA00022525"/>
    </source>
</evidence>
<dbReference type="InterPro" id="IPR034187">
    <property type="entry name" value="Peptidases_S8_5"/>
</dbReference>
<keyword evidence="5 11" id="KW-0732">Signal</keyword>
<feature type="active site" description="Charge relay system" evidence="8 9">
    <location>
        <position position="192"/>
    </location>
</feature>
<evidence type="ECO:0000256" key="10">
    <source>
        <dbReference type="RuleBase" id="RU003355"/>
    </source>
</evidence>
<dbReference type="Pfam" id="PF00082">
    <property type="entry name" value="Peptidase_S8"/>
    <property type="match status" value="1"/>
</dbReference>
<dbReference type="InterPro" id="IPR050131">
    <property type="entry name" value="Peptidase_S8_subtilisin-like"/>
</dbReference>
<dbReference type="Proteomes" id="UP000799444">
    <property type="component" value="Unassembled WGS sequence"/>
</dbReference>
<dbReference type="InterPro" id="IPR036852">
    <property type="entry name" value="Peptidase_S8/S53_dom_sf"/>
</dbReference>
<feature type="signal peptide" evidence="11">
    <location>
        <begin position="1"/>
        <end position="18"/>
    </location>
</feature>
<dbReference type="GO" id="GO:0016020">
    <property type="term" value="C:membrane"/>
    <property type="evidence" value="ECO:0007669"/>
    <property type="project" value="InterPro"/>
</dbReference>
<evidence type="ECO:0000256" key="11">
    <source>
        <dbReference type="SAM" id="SignalP"/>
    </source>
</evidence>
<evidence type="ECO:0000256" key="5">
    <source>
        <dbReference type="ARBA" id="ARBA00022729"/>
    </source>
</evidence>
<dbReference type="Pfam" id="PF06280">
    <property type="entry name" value="fn3_5"/>
    <property type="match status" value="1"/>
</dbReference>
<dbReference type="EMBL" id="ML996213">
    <property type="protein sequence ID" value="KAF2730617.1"/>
    <property type="molecule type" value="Genomic_DNA"/>
</dbReference>
<dbReference type="InterPro" id="IPR023827">
    <property type="entry name" value="Peptidase_S8_Asp-AS"/>
</dbReference>
<feature type="domain" description="Peptidase S8/S53" evidence="12">
    <location>
        <begin position="132"/>
        <end position="525"/>
    </location>
</feature>
<dbReference type="GO" id="GO:0004252">
    <property type="term" value="F:serine-type endopeptidase activity"/>
    <property type="evidence" value="ECO:0007669"/>
    <property type="project" value="UniProtKB-UniRule"/>
</dbReference>
<dbReference type="InterPro" id="IPR046450">
    <property type="entry name" value="PA_dom_sf"/>
</dbReference>
<evidence type="ECO:0000256" key="7">
    <source>
        <dbReference type="ARBA" id="ARBA00022825"/>
    </source>
</evidence>
<dbReference type="CDD" id="cd02124">
    <property type="entry name" value="PA_PoS1_like"/>
    <property type="match status" value="1"/>
</dbReference>
<dbReference type="PROSITE" id="PS51892">
    <property type="entry name" value="SUBTILASE"/>
    <property type="match status" value="1"/>
</dbReference>
<keyword evidence="3" id="KW-0964">Secreted</keyword>
<reference evidence="15" key="1">
    <citation type="journal article" date="2020" name="Stud. Mycol.">
        <title>101 Dothideomycetes genomes: a test case for predicting lifestyles and emergence of pathogens.</title>
        <authorList>
            <person name="Haridas S."/>
            <person name="Albert R."/>
            <person name="Binder M."/>
            <person name="Bloem J."/>
            <person name="Labutti K."/>
            <person name="Salamov A."/>
            <person name="Andreopoulos B."/>
            <person name="Baker S."/>
            <person name="Barry K."/>
            <person name="Bills G."/>
            <person name="Bluhm B."/>
            <person name="Cannon C."/>
            <person name="Castanera R."/>
            <person name="Culley D."/>
            <person name="Daum C."/>
            <person name="Ezra D."/>
            <person name="Gonzalez J."/>
            <person name="Henrissat B."/>
            <person name="Kuo A."/>
            <person name="Liang C."/>
            <person name="Lipzen A."/>
            <person name="Lutzoni F."/>
            <person name="Magnuson J."/>
            <person name="Mondo S."/>
            <person name="Nolan M."/>
            <person name="Ohm R."/>
            <person name="Pangilinan J."/>
            <person name="Park H.-J."/>
            <person name="Ramirez L."/>
            <person name="Alfaro M."/>
            <person name="Sun H."/>
            <person name="Tritt A."/>
            <person name="Yoshinaga Y."/>
            <person name="Zwiers L.-H."/>
            <person name="Turgeon B."/>
            <person name="Goodwin S."/>
            <person name="Spatafora J."/>
            <person name="Crous P."/>
            <person name="Grigoriev I."/>
        </authorList>
    </citation>
    <scope>NUCLEOTIDE SEQUENCE</scope>
    <source>
        <strain evidence="15">CBS 125425</strain>
    </source>
</reference>
<evidence type="ECO:0000256" key="1">
    <source>
        <dbReference type="ARBA" id="ARBA00011073"/>
    </source>
</evidence>
<dbReference type="PANTHER" id="PTHR43806:SF66">
    <property type="entry name" value="SERIN ENDOPEPTIDASE"/>
    <property type="match status" value="1"/>
</dbReference>
<evidence type="ECO:0000256" key="6">
    <source>
        <dbReference type="ARBA" id="ARBA00022801"/>
    </source>
</evidence>
<dbReference type="InterPro" id="IPR000209">
    <property type="entry name" value="Peptidase_S8/S53_dom"/>
</dbReference>
<dbReference type="PANTHER" id="PTHR43806">
    <property type="entry name" value="PEPTIDASE S8"/>
    <property type="match status" value="1"/>
</dbReference>
<dbReference type="AlphaFoldDB" id="A0A9P4UW32"/>
<evidence type="ECO:0000256" key="9">
    <source>
        <dbReference type="PROSITE-ProRule" id="PRU01240"/>
    </source>
</evidence>
<accession>A0A9P4UW32</accession>
<dbReference type="CDD" id="cd07489">
    <property type="entry name" value="Peptidases_S8_5"/>
    <property type="match status" value="1"/>
</dbReference>
<dbReference type="SUPFAM" id="SSF52743">
    <property type="entry name" value="Subtilisin-like"/>
    <property type="match status" value="1"/>
</dbReference>
<evidence type="ECO:0000259" key="14">
    <source>
        <dbReference type="Pfam" id="PF06280"/>
    </source>
</evidence>
<sequence>MLNFAFVVLFLLAPEALAIKPSTDALSAPIKDYIVEFSDGPLPRDLTAGNAAKILKSYDSPIFRGAHVEISRDADVQKYTSAAHVVNIWPNHVVRLDPPLDRQSFIDDVSATNYSVHSATGVDKLHAAGILGQGVKVGVVDSGIWYKHPALGGGFGPGFKVAGGWDFVGDATSPGALKQPDGDPLDTPDIGHGTHVAGIIAASSDHFMGVAPNATLYAYKVMAAYEGTDDATMIDAWLRAYADDMDVITTSIGGRGGWSESSAAVVASRIAQSGVVMTFSAGNSGDNGLFYGGSAGSSADVLTVASVQSSMSPASGYQLTISRDGVSNTTTSGYLSSDGDFPREVKDWPVIALNLDIENPSDACTPFPDGTRNLTGAIAVVRRGGCTYVEKQKVLQALGAKYVLVYNDNRPITSPGATDPGSLLVMITAEAGHAIVKAIAAGANVTADFSQDLPEVGQPDLAAGNTPNTFSSWAATYELELKPDIAAPGGNIFSTWPDNGYMVQSGTSMATPYIAGIAALYISALGGRKTHGSQFATDFNQRVTAAGQSLSWYNGTAKDEHFIAPPLQMGSGLVNASKVLFTETTTDQTKFHLNDTSNFQPSHEITITNNGAAAVSYTFALEPAAGFEIFDPFIATFDTWGIKLFANLVPQEMTPDVQLPDAFSLGPGESKKVTLTFNNPKDKGWNATLIPVYSGKILLTGDSGDQLSLPYIGVASSLYHDKKVHKKNSPSSFSTVIGSTAGWTPIDEKSSYTFNPAKNGTDAVMLFTAFDWGVRELRWDIFSSNWSESDWAYPPSKAKGFVGPVARLLSEEAVLSNTDLANQTVVMPSTLLGRDGMNPPTQSRYWWMGQLGNGSQIAPGYYTMRVAASRPLADLGRTDGWEVWRHEIRVLP</sequence>
<evidence type="ECO:0000256" key="2">
    <source>
        <dbReference type="ARBA" id="ARBA00022512"/>
    </source>
</evidence>
<dbReference type="GO" id="GO:0006508">
    <property type="term" value="P:proteolysis"/>
    <property type="evidence" value="ECO:0007669"/>
    <property type="project" value="UniProtKB-KW"/>
</dbReference>
<evidence type="ECO:0000313" key="16">
    <source>
        <dbReference type="Proteomes" id="UP000799444"/>
    </source>
</evidence>
<dbReference type="Pfam" id="PF02225">
    <property type="entry name" value="PA"/>
    <property type="match status" value="1"/>
</dbReference>